<evidence type="ECO:0000256" key="5">
    <source>
        <dbReference type="ARBA" id="ARBA00022741"/>
    </source>
</evidence>
<comment type="caution">
    <text evidence="10">The sequence shown here is derived from an EMBL/GenBank/DDBJ whole genome shotgun (WGS) entry which is preliminary data.</text>
</comment>
<dbReference type="FunFam" id="3.40.1160.10:FF:000006">
    <property type="entry name" value="Glutamate 5-kinase"/>
    <property type="match status" value="1"/>
</dbReference>
<dbReference type="SUPFAM" id="SSF53633">
    <property type="entry name" value="Carbamate kinase-like"/>
    <property type="match status" value="1"/>
</dbReference>
<dbReference type="GO" id="GO:0004349">
    <property type="term" value="F:glutamate 5-kinase activity"/>
    <property type="evidence" value="ECO:0007669"/>
    <property type="project" value="UniProtKB-UniRule"/>
</dbReference>
<accession>A0A0G1BIP4</accession>
<evidence type="ECO:0000256" key="4">
    <source>
        <dbReference type="ARBA" id="ARBA00022679"/>
    </source>
</evidence>
<evidence type="ECO:0000256" key="3">
    <source>
        <dbReference type="ARBA" id="ARBA00022650"/>
    </source>
</evidence>
<dbReference type="InterPro" id="IPR011529">
    <property type="entry name" value="Glu_5kinase"/>
</dbReference>
<feature type="binding site" evidence="8">
    <location>
        <position position="48"/>
    </location>
    <ligand>
        <name>substrate</name>
    </ligand>
</feature>
<sequence length="255" mass="27835">MKRKKIVLKLGTSTLTAGSTHISYGKLEDIARQLLALRDTYDIIVVSSGAIATAKQFVSLSGNGNTVELKQALSAIGQPKLMSMYDEVFEKFGLHMAQCLLTNRDIDHDVSRTNIKNTLDVLLANGYTPIINENDTVAIEEIMFGDNDALAAHVAVIAEADLVVLASDVDGLYDRNIHIDKDAILITEVSDLQSVESYIGESTTTLGTGGMRSKLKSVEICRNAGIEVWIVNGQKQNFLVDALEHKIQFTTFTTT</sequence>
<dbReference type="EC" id="2.7.2.11" evidence="8"/>
<dbReference type="PANTHER" id="PTHR43654:SF1">
    <property type="entry name" value="ISOPENTENYL PHOSPHATE KINASE"/>
    <property type="match status" value="1"/>
</dbReference>
<evidence type="ECO:0000256" key="8">
    <source>
        <dbReference type="HAMAP-Rule" id="MF_00456"/>
    </source>
</evidence>
<evidence type="ECO:0000256" key="2">
    <source>
        <dbReference type="ARBA" id="ARBA00022605"/>
    </source>
</evidence>
<keyword evidence="6 8" id="KW-0418">Kinase</keyword>
<evidence type="ECO:0000256" key="6">
    <source>
        <dbReference type="ARBA" id="ARBA00022777"/>
    </source>
</evidence>
<dbReference type="HAMAP" id="MF_00456">
    <property type="entry name" value="ProB"/>
    <property type="match status" value="1"/>
</dbReference>
<keyword evidence="5 8" id="KW-0547">Nucleotide-binding</keyword>
<dbReference type="Proteomes" id="UP000033867">
    <property type="component" value="Unassembled WGS sequence"/>
</dbReference>
<dbReference type="InterPro" id="IPR036393">
    <property type="entry name" value="AceGlu_kinase-like_sf"/>
</dbReference>
<comment type="catalytic activity">
    <reaction evidence="8">
        <text>L-glutamate + ATP = L-glutamyl 5-phosphate + ADP</text>
        <dbReference type="Rhea" id="RHEA:14877"/>
        <dbReference type="ChEBI" id="CHEBI:29985"/>
        <dbReference type="ChEBI" id="CHEBI:30616"/>
        <dbReference type="ChEBI" id="CHEBI:58274"/>
        <dbReference type="ChEBI" id="CHEBI:456216"/>
        <dbReference type="EC" id="2.7.2.11"/>
    </reaction>
</comment>
<reference evidence="10 11" key="1">
    <citation type="journal article" date="2015" name="Nature">
        <title>rRNA introns, odd ribosomes, and small enigmatic genomes across a large radiation of phyla.</title>
        <authorList>
            <person name="Brown C.T."/>
            <person name="Hug L.A."/>
            <person name="Thomas B.C."/>
            <person name="Sharon I."/>
            <person name="Castelle C.J."/>
            <person name="Singh A."/>
            <person name="Wilkins M.J."/>
            <person name="Williams K.H."/>
            <person name="Banfield J.F."/>
        </authorList>
    </citation>
    <scope>NUCLEOTIDE SEQUENCE [LARGE SCALE GENOMIC DNA]</scope>
</reference>
<dbReference type="PRINTS" id="PR00474">
    <property type="entry name" value="GLU5KINASE"/>
</dbReference>
<dbReference type="PANTHER" id="PTHR43654">
    <property type="entry name" value="GLUTAMATE 5-KINASE"/>
    <property type="match status" value="1"/>
</dbReference>
<dbReference type="InterPro" id="IPR001057">
    <property type="entry name" value="Glu/AcGlu_kinase"/>
</dbReference>
<gene>
    <name evidence="8" type="primary">proB</name>
    <name evidence="10" type="ORF">UV42_C0001G0022</name>
</gene>
<keyword evidence="3 8" id="KW-0641">Proline biosynthesis</keyword>
<feature type="binding site" evidence="8">
    <location>
        <position position="147"/>
    </location>
    <ligand>
        <name>substrate</name>
    </ligand>
</feature>
<comment type="similarity">
    <text evidence="8">Belongs to the glutamate 5-kinase family.</text>
</comment>
<dbReference type="PIRSF" id="PIRSF000729">
    <property type="entry name" value="GK"/>
    <property type="match status" value="1"/>
</dbReference>
<evidence type="ECO:0000313" key="10">
    <source>
        <dbReference type="EMBL" id="KKS73207.1"/>
    </source>
</evidence>
<dbReference type="PATRIC" id="fig|1619052.3.peg.24"/>
<dbReference type="AlphaFoldDB" id="A0A0G1BIP4"/>
<dbReference type="InterPro" id="IPR041739">
    <property type="entry name" value="G5K_ProB"/>
</dbReference>
<keyword evidence="4 8" id="KW-0808">Transferase</keyword>
<proteinExistence type="inferred from homology"/>
<keyword evidence="7 8" id="KW-0067">ATP-binding</keyword>
<dbReference type="EMBL" id="LCEK01000001">
    <property type="protein sequence ID" value="KKS73207.1"/>
    <property type="molecule type" value="Genomic_DNA"/>
</dbReference>
<comment type="function">
    <text evidence="8">Catalyzes the transfer of a phosphate group to glutamate to form L-glutamate 5-phosphate.</text>
</comment>
<dbReference type="GO" id="GO:0005829">
    <property type="term" value="C:cytosol"/>
    <property type="evidence" value="ECO:0007669"/>
    <property type="project" value="TreeGrafter"/>
</dbReference>
<dbReference type="Pfam" id="PF00696">
    <property type="entry name" value="AA_kinase"/>
    <property type="match status" value="1"/>
</dbReference>
<evidence type="ECO:0000259" key="9">
    <source>
        <dbReference type="Pfam" id="PF00696"/>
    </source>
</evidence>
<organism evidence="10 11">
    <name type="scientific">Candidatus Magasanikbacteria bacterium GW2011_GWE2_42_7</name>
    <dbReference type="NCBI Taxonomy" id="1619052"/>
    <lineage>
        <taxon>Bacteria</taxon>
        <taxon>Candidatus Magasanikiibacteriota</taxon>
    </lineage>
</organism>
<keyword evidence="2 8" id="KW-0028">Amino-acid biosynthesis</keyword>
<feature type="binding site" evidence="8">
    <location>
        <begin position="167"/>
        <end position="168"/>
    </location>
    <ligand>
        <name>ATP</name>
        <dbReference type="ChEBI" id="CHEBI:30616"/>
    </ligand>
</feature>
<dbReference type="GO" id="GO:0055129">
    <property type="term" value="P:L-proline biosynthetic process"/>
    <property type="evidence" value="ECO:0007669"/>
    <property type="project" value="UniProtKB-UniRule"/>
</dbReference>
<dbReference type="Gene3D" id="3.40.1160.10">
    <property type="entry name" value="Acetylglutamate kinase-like"/>
    <property type="match status" value="1"/>
</dbReference>
<dbReference type="NCBIfam" id="TIGR01027">
    <property type="entry name" value="proB"/>
    <property type="match status" value="1"/>
</dbReference>
<feature type="binding site" evidence="8">
    <location>
        <position position="9"/>
    </location>
    <ligand>
        <name>ATP</name>
        <dbReference type="ChEBI" id="CHEBI:30616"/>
    </ligand>
</feature>
<name>A0A0G1BIP4_9BACT</name>
<feature type="binding site" evidence="8">
    <location>
        <position position="135"/>
    </location>
    <ligand>
        <name>substrate</name>
    </ligand>
</feature>
<dbReference type="InterPro" id="IPR001048">
    <property type="entry name" value="Asp/Glu/Uridylate_kinase"/>
</dbReference>
<comment type="subcellular location">
    <subcellularLocation>
        <location evidence="8">Cytoplasm</location>
    </subcellularLocation>
</comment>
<keyword evidence="1 8" id="KW-0963">Cytoplasm</keyword>
<evidence type="ECO:0000256" key="1">
    <source>
        <dbReference type="ARBA" id="ARBA00022490"/>
    </source>
</evidence>
<comment type="pathway">
    <text evidence="8">Amino-acid biosynthesis; L-proline biosynthesis; L-glutamate 5-semialdehyde from L-glutamate: step 1/2.</text>
</comment>
<dbReference type="CDD" id="cd04242">
    <property type="entry name" value="AAK_G5K_ProB"/>
    <property type="match status" value="1"/>
</dbReference>
<dbReference type="GO" id="GO:0005524">
    <property type="term" value="F:ATP binding"/>
    <property type="evidence" value="ECO:0007669"/>
    <property type="project" value="UniProtKB-KW"/>
</dbReference>
<feature type="domain" description="Aspartate/glutamate/uridylate kinase" evidence="9">
    <location>
        <begin position="4"/>
        <end position="232"/>
    </location>
</feature>
<evidence type="ECO:0000313" key="11">
    <source>
        <dbReference type="Proteomes" id="UP000033867"/>
    </source>
</evidence>
<evidence type="ECO:0000256" key="7">
    <source>
        <dbReference type="ARBA" id="ARBA00022840"/>
    </source>
</evidence>
<feature type="binding site" evidence="8">
    <location>
        <begin position="208"/>
        <end position="214"/>
    </location>
    <ligand>
        <name>ATP</name>
        <dbReference type="ChEBI" id="CHEBI:30616"/>
    </ligand>
</feature>
<protein>
    <recommendedName>
        <fullName evidence="8">Glutamate 5-kinase</fullName>
        <ecNumber evidence="8">2.7.2.11</ecNumber>
    </recommendedName>
    <alternativeName>
        <fullName evidence="8">Gamma-glutamyl kinase</fullName>
        <shortName evidence="8">GK</shortName>
    </alternativeName>
</protein>
<dbReference type="UniPathway" id="UPA00098">
    <property type="reaction ID" value="UER00359"/>
</dbReference>
<dbReference type="InterPro" id="IPR005715">
    <property type="entry name" value="Glu_5kinase/COase_Synthase"/>
</dbReference>